<accession>A0A7I9WU61</accession>
<dbReference type="GO" id="GO:0016491">
    <property type="term" value="F:oxidoreductase activity"/>
    <property type="evidence" value="ECO:0007669"/>
    <property type="project" value="InterPro"/>
</dbReference>
<organism evidence="2 3">
    <name type="scientific">Mycolicibacterium murale</name>
    <dbReference type="NCBI Taxonomy" id="182220"/>
    <lineage>
        <taxon>Bacteria</taxon>
        <taxon>Bacillati</taxon>
        <taxon>Actinomycetota</taxon>
        <taxon>Actinomycetes</taxon>
        <taxon>Mycobacteriales</taxon>
        <taxon>Mycobacteriaceae</taxon>
        <taxon>Mycolicibacterium</taxon>
    </lineage>
</organism>
<evidence type="ECO:0000313" key="2">
    <source>
        <dbReference type="EMBL" id="GFG61129.1"/>
    </source>
</evidence>
<dbReference type="SUPFAM" id="SSF55469">
    <property type="entry name" value="FMN-dependent nitroreductase-like"/>
    <property type="match status" value="2"/>
</dbReference>
<feature type="domain" description="Nitroreductase" evidence="1">
    <location>
        <begin position="241"/>
        <end position="314"/>
    </location>
</feature>
<dbReference type="Proteomes" id="UP000465241">
    <property type="component" value="Unassembled WGS sequence"/>
</dbReference>
<gene>
    <name evidence="2" type="ORF">MMUR_52650</name>
</gene>
<dbReference type="PANTHER" id="PTHR23026:SF123">
    <property type="entry name" value="NAD(P)H NITROREDUCTASE RV3131-RELATED"/>
    <property type="match status" value="1"/>
</dbReference>
<evidence type="ECO:0000259" key="1">
    <source>
        <dbReference type="Pfam" id="PF00881"/>
    </source>
</evidence>
<dbReference type="Pfam" id="PF00881">
    <property type="entry name" value="Nitroreductase"/>
    <property type="match status" value="1"/>
</dbReference>
<dbReference type="AlphaFoldDB" id="A0A7I9WU61"/>
<keyword evidence="3" id="KW-1185">Reference proteome</keyword>
<dbReference type="PANTHER" id="PTHR23026">
    <property type="entry name" value="NADPH NITROREDUCTASE"/>
    <property type="match status" value="1"/>
</dbReference>
<proteinExistence type="predicted"/>
<dbReference type="InterPro" id="IPR029479">
    <property type="entry name" value="Nitroreductase"/>
</dbReference>
<dbReference type="InterPro" id="IPR050627">
    <property type="entry name" value="Nitroreductase/BluB"/>
</dbReference>
<reference evidence="2 3" key="1">
    <citation type="journal article" date="2019" name="Emerg. Microbes Infect.">
        <title>Comprehensive subspecies identification of 175 nontuberculous mycobacteria species based on 7547 genomic profiles.</title>
        <authorList>
            <person name="Matsumoto Y."/>
            <person name="Kinjo T."/>
            <person name="Motooka D."/>
            <person name="Nabeya D."/>
            <person name="Jung N."/>
            <person name="Uechi K."/>
            <person name="Horii T."/>
            <person name="Iida T."/>
            <person name="Fujita J."/>
            <person name="Nakamura S."/>
        </authorList>
    </citation>
    <scope>NUCLEOTIDE SEQUENCE [LARGE SCALE GENOMIC DNA]</scope>
    <source>
        <strain evidence="2 3">JCM 13392</strain>
    </source>
</reference>
<dbReference type="NCBIfam" id="NF047509">
    <property type="entry name" value="Rv3131_FMN_oxido"/>
    <property type="match status" value="1"/>
</dbReference>
<dbReference type="EMBL" id="BLKT01000003">
    <property type="protein sequence ID" value="GFG61129.1"/>
    <property type="molecule type" value="Genomic_DNA"/>
</dbReference>
<comment type="caution">
    <text evidence="2">The sequence shown here is derived from an EMBL/GenBank/DDBJ whole genome shotgun (WGS) entry which is preliminary data.</text>
</comment>
<sequence length="340" mass="36421">MGAHPAWADNGAMGNTAVSTDLISTAVELAGRAPSLHNSQPWLWVLDGNTLQLHLDHSRLVRNTDHGARQALISCGAALDHLRVAAAAAGWQTFVDRFPDPNRPEHLVTVEFWPAGFVSAATRARAAAITQRRTDRLPMRAPDDLNLLVPVLTHLLDDTDTRLAVLPELLLPDLFEASALTEAMRRQDAGYVAELDWWTAPFDLDQGIPPDLLNGVIDNDRVPVNRNFPAGVHASHTDVSADEAAVLVLSTPEDTRADALSCGEALSTVLLECTAAGLATCTVSHVTELPAARAVVAELIGRSGVPQVLVRVGRAAGLTAPPTPTPRRGLSDILRVQRQK</sequence>
<evidence type="ECO:0000313" key="3">
    <source>
        <dbReference type="Proteomes" id="UP000465241"/>
    </source>
</evidence>
<protein>
    <submittedName>
        <fullName evidence="2">NAD(P)H nitroreductase</fullName>
    </submittedName>
</protein>
<dbReference type="InterPro" id="IPR000415">
    <property type="entry name" value="Nitroreductase-like"/>
</dbReference>
<name>A0A7I9WU61_9MYCO</name>
<dbReference type="Gene3D" id="3.40.109.10">
    <property type="entry name" value="NADH Oxidase"/>
    <property type="match status" value="1"/>
</dbReference>